<dbReference type="Proteomes" id="UP000735302">
    <property type="component" value="Unassembled WGS sequence"/>
</dbReference>
<organism evidence="1 2">
    <name type="scientific">Plakobranchus ocellatus</name>
    <dbReference type="NCBI Taxonomy" id="259542"/>
    <lineage>
        <taxon>Eukaryota</taxon>
        <taxon>Metazoa</taxon>
        <taxon>Spiralia</taxon>
        <taxon>Lophotrochozoa</taxon>
        <taxon>Mollusca</taxon>
        <taxon>Gastropoda</taxon>
        <taxon>Heterobranchia</taxon>
        <taxon>Euthyneura</taxon>
        <taxon>Panpulmonata</taxon>
        <taxon>Sacoglossa</taxon>
        <taxon>Placobranchoidea</taxon>
        <taxon>Plakobranchidae</taxon>
        <taxon>Plakobranchus</taxon>
    </lineage>
</organism>
<accession>A0AAV4DI78</accession>
<dbReference type="AlphaFoldDB" id="A0AAV4DI78"/>
<name>A0AAV4DI78_9GAST</name>
<feature type="non-terminal residue" evidence="1">
    <location>
        <position position="195"/>
    </location>
</feature>
<protein>
    <submittedName>
        <fullName evidence="1">Contactin-associated protein-like 5</fullName>
    </submittedName>
</protein>
<proteinExistence type="predicted"/>
<evidence type="ECO:0000313" key="2">
    <source>
        <dbReference type="Proteomes" id="UP000735302"/>
    </source>
</evidence>
<sequence>MAEIDVDGSGMFTLEPVQVFCDMEAEGGVGVTVVGHDQEDRQRLQGAESAVGVVINYNISFEHVTVLVDQSEYCKQYVSWECYAALIHNPKENFKATTGWLDRTGKIADYFGGADPGSKSCACGMTNTCAEEHLKCNCDANDNVWRKDDGFLTYKDDLPVYSFVSGDTDGKNEDGYKQIGPLLCHGKDDNPLNNG</sequence>
<comment type="caution">
    <text evidence="1">The sequence shown here is derived from an EMBL/GenBank/DDBJ whole genome shotgun (WGS) entry which is preliminary data.</text>
</comment>
<gene>
    <name evidence="1" type="ORF">PoB_007026800</name>
</gene>
<keyword evidence="2" id="KW-1185">Reference proteome</keyword>
<reference evidence="1 2" key="1">
    <citation type="journal article" date="2021" name="Elife">
        <title>Chloroplast acquisition without the gene transfer in kleptoplastic sea slugs, Plakobranchus ocellatus.</title>
        <authorList>
            <person name="Maeda T."/>
            <person name="Takahashi S."/>
            <person name="Yoshida T."/>
            <person name="Shimamura S."/>
            <person name="Takaki Y."/>
            <person name="Nagai Y."/>
            <person name="Toyoda A."/>
            <person name="Suzuki Y."/>
            <person name="Arimoto A."/>
            <person name="Ishii H."/>
            <person name="Satoh N."/>
            <person name="Nishiyama T."/>
            <person name="Hasebe M."/>
            <person name="Maruyama T."/>
            <person name="Minagawa J."/>
            <person name="Obokata J."/>
            <person name="Shigenobu S."/>
        </authorList>
    </citation>
    <scope>NUCLEOTIDE SEQUENCE [LARGE SCALE GENOMIC DNA]</scope>
</reference>
<evidence type="ECO:0000313" key="1">
    <source>
        <dbReference type="EMBL" id="GFO43763.1"/>
    </source>
</evidence>
<dbReference type="Gene3D" id="2.60.120.1000">
    <property type="match status" value="1"/>
</dbReference>
<dbReference type="EMBL" id="BLXT01007903">
    <property type="protein sequence ID" value="GFO43763.1"/>
    <property type="molecule type" value="Genomic_DNA"/>
</dbReference>